<name>G9I6J2_TRYBG</name>
<gene>
    <name evidence="2" type="ORF">TbgBES21</name>
</gene>
<keyword evidence="1" id="KW-0732">Signal</keyword>
<reference evidence="2" key="2">
    <citation type="submission" date="2011-08" db="EMBL/GenBank/DDBJ databases">
        <authorList>
            <person name="Jackson A.P."/>
        </authorList>
    </citation>
    <scope>NUCLEOTIDE SEQUENCE</scope>
</reference>
<reference evidence="2" key="1">
    <citation type="journal article" date="2010" name="PLoS Negl. Trop. Dis.">
        <title>The genome sequence of Trypanosoma brucei gambiense, causative agent of chronic human african trypanosomiasis.</title>
        <authorList>
            <person name="Jackson A.P."/>
            <person name="Sanders M."/>
            <person name="Berry A."/>
            <person name="McQuillan J."/>
            <person name="Aslett M.A."/>
            <person name="Quail M.A."/>
            <person name="Chukualim B."/>
            <person name="Capewell P."/>
            <person name="MacLeod A."/>
            <person name="Melville S.E."/>
            <person name="Gibson W."/>
            <person name="Barry J.D."/>
            <person name="Berriman M."/>
            <person name="Hertz-Fowler C."/>
        </authorList>
    </citation>
    <scope>NUCLEOTIDE SEQUENCE</scope>
</reference>
<organism evidence="2">
    <name type="scientific">Trypanosoma brucei gambiense</name>
    <dbReference type="NCBI Taxonomy" id="31285"/>
    <lineage>
        <taxon>Eukaryota</taxon>
        <taxon>Discoba</taxon>
        <taxon>Euglenozoa</taxon>
        <taxon>Kinetoplastea</taxon>
        <taxon>Metakinetoplastina</taxon>
        <taxon>Trypanosomatida</taxon>
        <taxon>Trypanosomatidae</taxon>
        <taxon>Trypanosoma</taxon>
    </lineage>
</organism>
<feature type="signal peptide" evidence="1">
    <location>
        <begin position="1"/>
        <end position="22"/>
    </location>
</feature>
<accession>G9I6J2</accession>
<proteinExistence type="predicted"/>
<feature type="chain" id="PRO_5003522449" evidence="1">
    <location>
        <begin position="23"/>
        <end position="329"/>
    </location>
</feature>
<dbReference type="InterPro" id="IPR004922">
    <property type="entry name" value="ESAG"/>
</dbReference>
<evidence type="ECO:0000313" key="2">
    <source>
        <dbReference type="EMBL" id="AEX08467.1"/>
    </source>
</evidence>
<sequence length="329" mass="36254">MKVTIADLVLLLFFVICTGGTADESRCTLVDDHYGKNLHESVCYLKCLSDALNKLYSDGEKRLFVNEEAYANASRMLDDMEGRAGASLKYLSVVSSAMGEQDKNLENLISCGNEMGNLVAKAGGLFAEVNESVRAVREDVPTTLMTANKYYAAIAEIARTVWDDVKAVKLVDVEAVECKKWNIIRTGDFSVECGDHTCPLGVNVSERALKRYKDGCLEINVMTESGQVSKCFNLPRMNLYKNGAGKHASDVFEWPQSDAGRFQLELRVKNIFDPLIASFAAGQPPSVLAEMMSNITSIYFRFNAFHSNFTSILLATKLKAEVDNTGSTI</sequence>
<dbReference type="Pfam" id="PF03238">
    <property type="entry name" value="ESAG1"/>
    <property type="match status" value="1"/>
</dbReference>
<protein>
    <submittedName>
        <fullName evidence="2">Expression site-associated protein 1</fullName>
    </submittedName>
</protein>
<dbReference type="AlphaFoldDB" id="G9I6J2"/>
<dbReference type="EMBL" id="JN580074">
    <property type="protein sequence ID" value="AEX08467.1"/>
    <property type="molecule type" value="Genomic_DNA"/>
</dbReference>
<evidence type="ECO:0000256" key="1">
    <source>
        <dbReference type="SAM" id="SignalP"/>
    </source>
</evidence>